<feature type="compositionally biased region" description="Basic and acidic residues" evidence="1">
    <location>
        <begin position="20"/>
        <end position="34"/>
    </location>
</feature>
<evidence type="ECO:0000256" key="1">
    <source>
        <dbReference type="SAM" id="MobiDB-lite"/>
    </source>
</evidence>
<evidence type="ECO:0000313" key="3">
    <source>
        <dbReference type="Proteomes" id="UP000828390"/>
    </source>
</evidence>
<reference evidence="2" key="1">
    <citation type="journal article" date="2019" name="bioRxiv">
        <title>The Genome of the Zebra Mussel, Dreissena polymorpha: A Resource for Invasive Species Research.</title>
        <authorList>
            <person name="McCartney M.A."/>
            <person name="Auch B."/>
            <person name="Kono T."/>
            <person name="Mallez S."/>
            <person name="Zhang Y."/>
            <person name="Obille A."/>
            <person name="Becker A."/>
            <person name="Abrahante J.E."/>
            <person name="Garbe J."/>
            <person name="Badalamenti J.P."/>
            <person name="Herman A."/>
            <person name="Mangelson H."/>
            <person name="Liachko I."/>
            <person name="Sullivan S."/>
            <person name="Sone E.D."/>
            <person name="Koren S."/>
            <person name="Silverstein K.A.T."/>
            <person name="Beckman K.B."/>
            <person name="Gohl D.M."/>
        </authorList>
    </citation>
    <scope>NUCLEOTIDE SEQUENCE</scope>
    <source>
        <strain evidence="2">Duluth1</strain>
        <tissue evidence="2">Whole animal</tissue>
    </source>
</reference>
<reference evidence="2" key="2">
    <citation type="submission" date="2020-11" db="EMBL/GenBank/DDBJ databases">
        <authorList>
            <person name="McCartney M.A."/>
            <person name="Auch B."/>
            <person name="Kono T."/>
            <person name="Mallez S."/>
            <person name="Becker A."/>
            <person name="Gohl D.M."/>
            <person name="Silverstein K.A.T."/>
            <person name="Koren S."/>
            <person name="Bechman K.B."/>
            <person name="Herman A."/>
            <person name="Abrahante J.E."/>
            <person name="Garbe J."/>
        </authorList>
    </citation>
    <scope>NUCLEOTIDE SEQUENCE</scope>
    <source>
        <strain evidence="2">Duluth1</strain>
        <tissue evidence="2">Whole animal</tissue>
    </source>
</reference>
<proteinExistence type="predicted"/>
<dbReference type="Proteomes" id="UP000828390">
    <property type="component" value="Unassembled WGS sequence"/>
</dbReference>
<sequence>MRASETTRFRVKVRNCSSSKRAEDRGKGASEERPTAASTSHSSRAEQPAAHKSAAPKIIAEGEAKEVARPKWLKFKKCPISWCPLNFYYKKGHVFGYHYPTTLAREDMGLSESELWICNIWQVFWWVERHPSRIWSVISTTDA</sequence>
<comment type="caution">
    <text evidence="2">The sequence shown here is derived from an EMBL/GenBank/DDBJ whole genome shotgun (WGS) entry which is preliminary data.</text>
</comment>
<organism evidence="2 3">
    <name type="scientific">Dreissena polymorpha</name>
    <name type="common">Zebra mussel</name>
    <name type="synonym">Mytilus polymorpha</name>
    <dbReference type="NCBI Taxonomy" id="45954"/>
    <lineage>
        <taxon>Eukaryota</taxon>
        <taxon>Metazoa</taxon>
        <taxon>Spiralia</taxon>
        <taxon>Lophotrochozoa</taxon>
        <taxon>Mollusca</taxon>
        <taxon>Bivalvia</taxon>
        <taxon>Autobranchia</taxon>
        <taxon>Heteroconchia</taxon>
        <taxon>Euheterodonta</taxon>
        <taxon>Imparidentia</taxon>
        <taxon>Neoheterodontei</taxon>
        <taxon>Myida</taxon>
        <taxon>Dreissenoidea</taxon>
        <taxon>Dreissenidae</taxon>
        <taxon>Dreissena</taxon>
    </lineage>
</organism>
<protein>
    <submittedName>
        <fullName evidence="2">Uncharacterized protein</fullName>
    </submittedName>
</protein>
<evidence type="ECO:0000313" key="2">
    <source>
        <dbReference type="EMBL" id="KAH3839833.1"/>
    </source>
</evidence>
<accession>A0A9D4QQU2</accession>
<dbReference type="AlphaFoldDB" id="A0A9D4QQU2"/>
<dbReference type="EMBL" id="JAIWYP010000004">
    <property type="protein sequence ID" value="KAH3839833.1"/>
    <property type="molecule type" value="Genomic_DNA"/>
</dbReference>
<name>A0A9D4QQU2_DREPO</name>
<gene>
    <name evidence="2" type="ORF">DPMN_113270</name>
</gene>
<keyword evidence="3" id="KW-1185">Reference proteome</keyword>
<feature type="region of interest" description="Disordered" evidence="1">
    <location>
        <begin position="1"/>
        <end position="57"/>
    </location>
</feature>